<reference evidence="2" key="1">
    <citation type="submission" date="2021-01" db="EMBL/GenBank/DDBJ databases">
        <authorList>
            <person name="Kaushik A."/>
        </authorList>
    </citation>
    <scope>NUCLEOTIDE SEQUENCE</scope>
    <source>
        <strain evidence="2">AG1-1C</strain>
    </source>
</reference>
<organism evidence="2 3">
    <name type="scientific">Rhizoctonia solani</name>
    <dbReference type="NCBI Taxonomy" id="456999"/>
    <lineage>
        <taxon>Eukaryota</taxon>
        <taxon>Fungi</taxon>
        <taxon>Dikarya</taxon>
        <taxon>Basidiomycota</taxon>
        <taxon>Agaricomycotina</taxon>
        <taxon>Agaricomycetes</taxon>
        <taxon>Cantharellales</taxon>
        <taxon>Ceratobasidiaceae</taxon>
        <taxon>Rhizoctonia</taxon>
    </lineage>
</organism>
<dbReference type="Gene3D" id="3.30.429.10">
    <property type="entry name" value="Macrophage Migration Inhibitory Factor"/>
    <property type="match status" value="1"/>
</dbReference>
<sequence length="149" mass="16904">MPMHRIYTTSGLYSAAEKKALSVAITEIYKAAGLPAFYVNVFFIELPKDSFYIGGEANEKFARFNLQHAARTFDNKDSKIEFMEKYEKVLKPFTSDKGLDWEVNIDMTDPLVWHINGMSPPAPGSEGDKLWNKLNKAVPFEGPAFKDME</sequence>
<evidence type="ECO:0000259" key="1">
    <source>
        <dbReference type="Pfam" id="PF14832"/>
    </source>
</evidence>
<comment type="caution">
    <text evidence="2">The sequence shown here is derived from an EMBL/GenBank/DDBJ whole genome shotgun (WGS) entry which is preliminary data.</text>
</comment>
<dbReference type="AlphaFoldDB" id="A0A8H3BW96"/>
<proteinExistence type="predicted"/>
<dbReference type="InterPro" id="IPR028116">
    <property type="entry name" value="Cis-CaaD-like"/>
</dbReference>
<dbReference type="SUPFAM" id="SSF55331">
    <property type="entry name" value="Tautomerase/MIF"/>
    <property type="match status" value="1"/>
</dbReference>
<protein>
    <recommendedName>
        <fullName evidence="1">Tautomerase cis-CaaD-like domain-containing protein</fullName>
    </recommendedName>
</protein>
<feature type="domain" description="Tautomerase cis-CaaD-like" evidence="1">
    <location>
        <begin position="1"/>
        <end position="136"/>
    </location>
</feature>
<dbReference type="EMBL" id="CAJMWS010000862">
    <property type="protein sequence ID" value="CAE6466709.1"/>
    <property type="molecule type" value="Genomic_DNA"/>
</dbReference>
<evidence type="ECO:0000313" key="2">
    <source>
        <dbReference type="EMBL" id="CAE6466709.1"/>
    </source>
</evidence>
<dbReference type="Pfam" id="PF14832">
    <property type="entry name" value="Tautomerase_3"/>
    <property type="match status" value="1"/>
</dbReference>
<dbReference type="InterPro" id="IPR014347">
    <property type="entry name" value="Tautomerase/MIF_sf"/>
</dbReference>
<gene>
    <name evidence="2" type="ORF">RDB_LOCUS168447</name>
</gene>
<dbReference type="Proteomes" id="UP000663846">
    <property type="component" value="Unassembled WGS sequence"/>
</dbReference>
<name>A0A8H3BW96_9AGAM</name>
<evidence type="ECO:0000313" key="3">
    <source>
        <dbReference type="Proteomes" id="UP000663846"/>
    </source>
</evidence>
<accession>A0A8H3BW96</accession>